<dbReference type="EMBL" id="JACXAC010000002">
    <property type="protein sequence ID" value="MBD2722122.1"/>
    <property type="molecule type" value="Genomic_DNA"/>
</dbReference>
<name>A0ABR8JQ54_9BACT</name>
<protein>
    <recommendedName>
        <fullName evidence="3">Lacal_2735 family protein</fullName>
    </recommendedName>
</protein>
<evidence type="ECO:0008006" key="3">
    <source>
        <dbReference type="Google" id="ProtNLM"/>
    </source>
</evidence>
<proteinExistence type="predicted"/>
<sequence>MAKLTRYNSFEALKSDVQPNTRTEAERDRVYSELEEFIKLLQQDLAAKKKAKRSNGQ</sequence>
<accession>A0ABR8JQ54</accession>
<dbReference type="RefSeq" id="WP_190923372.1">
    <property type="nucleotide sequence ID" value="NZ_JACXAC010000002.1"/>
</dbReference>
<keyword evidence="2" id="KW-1185">Reference proteome</keyword>
<reference evidence="1 2" key="1">
    <citation type="submission" date="2020-09" db="EMBL/GenBank/DDBJ databases">
        <authorList>
            <person name="Kim M.K."/>
        </authorList>
    </citation>
    <scope>NUCLEOTIDE SEQUENCE [LARGE SCALE GENOMIC DNA]</scope>
    <source>
        <strain evidence="1 2">BT189</strain>
    </source>
</reference>
<evidence type="ECO:0000313" key="1">
    <source>
        <dbReference type="EMBL" id="MBD2722122.1"/>
    </source>
</evidence>
<dbReference type="Proteomes" id="UP000606003">
    <property type="component" value="Unassembled WGS sequence"/>
</dbReference>
<evidence type="ECO:0000313" key="2">
    <source>
        <dbReference type="Proteomes" id="UP000606003"/>
    </source>
</evidence>
<gene>
    <name evidence="1" type="ORF">IC234_08270</name>
</gene>
<organism evidence="1 2">
    <name type="scientific">Hymenobacter armeniacus</name>
    <dbReference type="NCBI Taxonomy" id="2771358"/>
    <lineage>
        <taxon>Bacteria</taxon>
        <taxon>Pseudomonadati</taxon>
        <taxon>Bacteroidota</taxon>
        <taxon>Cytophagia</taxon>
        <taxon>Cytophagales</taxon>
        <taxon>Hymenobacteraceae</taxon>
        <taxon>Hymenobacter</taxon>
    </lineage>
</organism>
<comment type="caution">
    <text evidence="1">The sequence shown here is derived from an EMBL/GenBank/DDBJ whole genome shotgun (WGS) entry which is preliminary data.</text>
</comment>